<dbReference type="AlphaFoldDB" id="A0AAV7VDA7"/>
<dbReference type="Gene3D" id="3.30.250.20">
    <property type="entry name" value="L1 transposable element, C-terminal domain"/>
    <property type="match status" value="1"/>
</dbReference>
<dbReference type="EMBL" id="JANPWB010000003">
    <property type="protein sequence ID" value="KAJ1199580.1"/>
    <property type="molecule type" value="Genomic_DNA"/>
</dbReference>
<gene>
    <name evidence="2" type="ORF">NDU88_003414</name>
</gene>
<feature type="compositionally biased region" description="Low complexity" evidence="1">
    <location>
        <begin position="69"/>
        <end position="83"/>
    </location>
</feature>
<accession>A0AAV7VDA7</accession>
<proteinExistence type="predicted"/>
<dbReference type="Proteomes" id="UP001066276">
    <property type="component" value="Chromosome 2_1"/>
</dbReference>
<evidence type="ECO:0000313" key="2">
    <source>
        <dbReference type="EMBL" id="KAJ1199580.1"/>
    </source>
</evidence>
<feature type="region of interest" description="Disordered" evidence="1">
    <location>
        <begin position="65"/>
        <end position="90"/>
    </location>
</feature>
<sequence length="90" mass="10085">MISLFPDFTQQVQEAGRQFLLDKQKLRDLKLDYNMLYLAWLCIMVGGKALSSTDPKKLQQFITKKEAKGQQGNAQAAGSGDAAEQMDDEE</sequence>
<comment type="caution">
    <text evidence="2">The sequence shown here is derived from an EMBL/GenBank/DDBJ whole genome shotgun (WGS) entry which is preliminary data.</text>
</comment>
<keyword evidence="3" id="KW-1185">Reference proteome</keyword>
<dbReference type="InterPro" id="IPR042566">
    <property type="entry name" value="L1_C"/>
</dbReference>
<reference evidence="2" key="1">
    <citation type="journal article" date="2022" name="bioRxiv">
        <title>Sequencing and chromosome-scale assembly of the giantPleurodeles waltlgenome.</title>
        <authorList>
            <person name="Brown T."/>
            <person name="Elewa A."/>
            <person name="Iarovenko S."/>
            <person name="Subramanian E."/>
            <person name="Araus A.J."/>
            <person name="Petzold A."/>
            <person name="Susuki M."/>
            <person name="Suzuki K.-i.T."/>
            <person name="Hayashi T."/>
            <person name="Toyoda A."/>
            <person name="Oliveira C."/>
            <person name="Osipova E."/>
            <person name="Leigh N.D."/>
            <person name="Simon A."/>
            <person name="Yun M.H."/>
        </authorList>
    </citation>
    <scope>NUCLEOTIDE SEQUENCE</scope>
    <source>
        <strain evidence="2">20211129_DDA</strain>
        <tissue evidence="2">Liver</tissue>
    </source>
</reference>
<evidence type="ECO:0000256" key="1">
    <source>
        <dbReference type="SAM" id="MobiDB-lite"/>
    </source>
</evidence>
<evidence type="ECO:0000313" key="3">
    <source>
        <dbReference type="Proteomes" id="UP001066276"/>
    </source>
</evidence>
<organism evidence="2 3">
    <name type="scientific">Pleurodeles waltl</name>
    <name type="common">Iberian ribbed newt</name>
    <dbReference type="NCBI Taxonomy" id="8319"/>
    <lineage>
        <taxon>Eukaryota</taxon>
        <taxon>Metazoa</taxon>
        <taxon>Chordata</taxon>
        <taxon>Craniata</taxon>
        <taxon>Vertebrata</taxon>
        <taxon>Euteleostomi</taxon>
        <taxon>Amphibia</taxon>
        <taxon>Batrachia</taxon>
        <taxon>Caudata</taxon>
        <taxon>Salamandroidea</taxon>
        <taxon>Salamandridae</taxon>
        <taxon>Pleurodelinae</taxon>
        <taxon>Pleurodeles</taxon>
    </lineage>
</organism>
<protein>
    <submittedName>
        <fullName evidence="2">Uncharacterized protein</fullName>
    </submittedName>
</protein>
<name>A0AAV7VDA7_PLEWA</name>